<gene>
    <name evidence="15" type="ORF">HELGO_WM32688</name>
</gene>
<feature type="transmembrane region" description="Helical" evidence="12">
    <location>
        <begin position="139"/>
        <end position="161"/>
    </location>
</feature>
<evidence type="ECO:0000256" key="2">
    <source>
        <dbReference type="ARBA" id="ARBA00022448"/>
    </source>
</evidence>
<keyword evidence="4 12" id="KW-0812">Transmembrane</keyword>
<comment type="subcellular location">
    <subcellularLocation>
        <location evidence="1">Membrane</location>
        <topology evidence="1">Multi-pass membrane protein</topology>
    </subcellularLocation>
</comment>
<protein>
    <submittedName>
        <fullName evidence="15">Inward rectifier potassium channel 2</fullName>
    </submittedName>
</protein>
<dbReference type="GO" id="GO:0005886">
    <property type="term" value="C:plasma membrane"/>
    <property type="evidence" value="ECO:0007669"/>
    <property type="project" value="TreeGrafter"/>
</dbReference>
<dbReference type="PANTHER" id="PTHR11767">
    <property type="entry name" value="INWARD RECTIFIER POTASSIUM CHANNEL"/>
    <property type="match status" value="1"/>
</dbReference>
<dbReference type="GO" id="GO:1990573">
    <property type="term" value="P:potassium ion import across plasma membrane"/>
    <property type="evidence" value="ECO:0007669"/>
    <property type="project" value="TreeGrafter"/>
</dbReference>
<keyword evidence="3" id="KW-0633">Potassium transport</keyword>
<dbReference type="Gene3D" id="1.10.287.70">
    <property type="match status" value="1"/>
</dbReference>
<dbReference type="Pfam" id="PF07885">
    <property type="entry name" value="Ion_trans_2"/>
    <property type="match status" value="1"/>
</dbReference>
<evidence type="ECO:0000256" key="12">
    <source>
        <dbReference type="SAM" id="Phobius"/>
    </source>
</evidence>
<keyword evidence="7 12" id="KW-1133">Transmembrane helix</keyword>
<dbReference type="PANTHER" id="PTHR11767:SF102">
    <property type="entry name" value="INWARDLY RECTIFYING POTASSIUM CHANNEL 1, ISOFORM F"/>
    <property type="match status" value="1"/>
</dbReference>
<feature type="compositionally biased region" description="Basic and acidic residues" evidence="11">
    <location>
        <begin position="8"/>
        <end position="22"/>
    </location>
</feature>
<dbReference type="InterPro" id="IPR013099">
    <property type="entry name" value="K_chnl_dom"/>
</dbReference>
<dbReference type="InterPro" id="IPR013518">
    <property type="entry name" value="K_chnl_inward-rec_Kir_cyto"/>
</dbReference>
<evidence type="ECO:0000313" key="15">
    <source>
        <dbReference type="EMBL" id="CAA6803575.1"/>
    </source>
</evidence>
<dbReference type="InterPro" id="IPR014756">
    <property type="entry name" value="Ig_E-set"/>
</dbReference>
<feature type="domain" description="Inward rectifier potassium channel C-terminal" evidence="14">
    <location>
        <begin position="170"/>
        <end position="319"/>
    </location>
</feature>
<proteinExistence type="predicted"/>
<dbReference type="SUPFAM" id="SSF81296">
    <property type="entry name" value="E set domains"/>
    <property type="match status" value="1"/>
</dbReference>
<accession>A0A6S6SKU8</accession>
<evidence type="ECO:0000256" key="4">
    <source>
        <dbReference type="ARBA" id="ARBA00022692"/>
    </source>
</evidence>
<keyword evidence="10 15" id="KW-0407">Ion channel</keyword>
<evidence type="ECO:0000256" key="5">
    <source>
        <dbReference type="ARBA" id="ARBA00022882"/>
    </source>
</evidence>
<sequence>MAKRNYFSKRDRGNAAPKDENDKFHDLGFSSFAGKNRKRFVNKDGSFNVIRNTSFFNDFHIYQFLVSMSWTSFACTTLLFYFVINCLFAVLYLMVGVEYLSGAEGDNLTPFWTAFFFSVQTLTTVGYGSVSPIGFGANVVAAIGALTGLMSFALGTGLLFARFSKPTASILFSENAIVASFGTGNALMFRLVNRRRNMLTNLQIEVTAAWLRQDEDGHVKRTYKSLTLERDTLSMLPLTWTVVHPITEESPIKDCIQMGFENVDLEIIVVLEGYDDTFTSTIRTHTSYKYKELVWNAKFDAAFYFNEEGNTILEVDKLNSYTVLK</sequence>
<dbReference type="AlphaFoldDB" id="A0A6S6SKU8"/>
<dbReference type="GO" id="GO:0034765">
    <property type="term" value="P:regulation of monoatomic ion transmembrane transport"/>
    <property type="evidence" value="ECO:0007669"/>
    <property type="project" value="TreeGrafter"/>
</dbReference>
<dbReference type="GO" id="GO:0005242">
    <property type="term" value="F:inward rectifier potassium channel activity"/>
    <property type="evidence" value="ECO:0007669"/>
    <property type="project" value="InterPro"/>
</dbReference>
<keyword evidence="5" id="KW-0851">Voltage-gated channel</keyword>
<reference evidence="15" key="1">
    <citation type="submission" date="2020-01" db="EMBL/GenBank/DDBJ databases">
        <authorList>
            <person name="Meier V. D."/>
            <person name="Meier V D."/>
        </authorList>
    </citation>
    <scope>NUCLEOTIDE SEQUENCE</scope>
    <source>
        <strain evidence="15">HLG_WM_MAG_10</strain>
    </source>
</reference>
<dbReference type="PRINTS" id="PR01320">
    <property type="entry name" value="KIRCHANNEL"/>
</dbReference>
<dbReference type="Gene3D" id="2.60.40.1400">
    <property type="entry name" value="G protein-activated inward rectifier potassium channel 1"/>
    <property type="match status" value="1"/>
</dbReference>
<organism evidence="15">
    <name type="scientific">uncultured Aureispira sp</name>
    <dbReference type="NCBI Taxonomy" id="1331704"/>
    <lineage>
        <taxon>Bacteria</taxon>
        <taxon>Pseudomonadati</taxon>
        <taxon>Bacteroidota</taxon>
        <taxon>Saprospiria</taxon>
        <taxon>Saprospirales</taxon>
        <taxon>Saprospiraceae</taxon>
        <taxon>Aureispira</taxon>
        <taxon>environmental samples</taxon>
    </lineage>
</organism>
<keyword evidence="9 12" id="KW-0472">Membrane</keyword>
<evidence type="ECO:0000256" key="7">
    <source>
        <dbReference type="ARBA" id="ARBA00022989"/>
    </source>
</evidence>
<evidence type="ECO:0000256" key="8">
    <source>
        <dbReference type="ARBA" id="ARBA00023065"/>
    </source>
</evidence>
<evidence type="ECO:0000256" key="6">
    <source>
        <dbReference type="ARBA" id="ARBA00022958"/>
    </source>
</evidence>
<keyword evidence="6" id="KW-0630">Potassium</keyword>
<dbReference type="SUPFAM" id="SSF81324">
    <property type="entry name" value="Voltage-gated potassium channels"/>
    <property type="match status" value="1"/>
</dbReference>
<dbReference type="InterPro" id="IPR016449">
    <property type="entry name" value="K_chnl_inward-rec_Kir"/>
</dbReference>
<feature type="transmembrane region" description="Helical" evidence="12">
    <location>
        <begin position="167"/>
        <end position="189"/>
    </location>
</feature>
<name>A0A6S6SKU8_9BACT</name>
<keyword evidence="8" id="KW-0406">Ion transport</keyword>
<dbReference type="GO" id="GO:0034702">
    <property type="term" value="C:monoatomic ion channel complex"/>
    <property type="evidence" value="ECO:0007669"/>
    <property type="project" value="UniProtKB-KW"/>
</dbReference>
<dbReference type="InterPro" id="IPR041647">
    <property type="entry name" value="IRK_C"/>
</dbReference>
<evidence type="ECO:0000259" key="13">
    <source>
        <dbReference type="Pfam" id="PF07885"/>
    </source>
</evidence>
<feature type="transmembrane region" description="Helical" evidence="12">
    <location>
        <begin position="109"/>
        <end position="127"/>
    </location>
</feature>
<feature type="transmembrane region" description="Helical" evidence="12">
    <location>
        <begin position="78"/>
        <end position="97"/>
    </location>
</feature>
<dbReference type="EMBL" id="CACVAQ010000087">
    <property type="protein sequence ID" value="CAA6803575.1"/>
    <property type="molecule type" value="Genomic_DNA"/>
</dbReference>
<feature type="region of interest" description="Disordered" evidence="11">
    <location>
        <begin position="1"/>
        <end position="22"/>
    </location>
</feature>
<evidence type="ECO:0000259" key="14">
    <source>
        <dbReference type="Pfam" id="PF17655"/>
    </source>
</evidence>
<evidence type="ECO:0000256" key="11">
    <source>
        <dbReference type="SAM" id="MobiDB-lite"/>
    </source>
</evidence>
<evidence type="ECO:0000256" key="10">
    <source>
        <dbReference type="ARBA" id="ARBA00023303"/>
    </source>
</evidence>
<keyword evidence="2" id="KW-0813">Transport</keyword>
<feature type="domain" description="Potassium channel" evidence="13">
    <location>
        <begin position="88"/>
        <end position="162"/>
    </location>
</feature>
<dbReference type="Pfam" id="PF17655">
    <property type="entry name" value="IRK_C"/>
    <property type="match status" value="1"/>
</dbReference>
<evidence type="ECO:0000256" key="3">
    <source>
        <dbReference type="ARBA" id="ARBA00022538"/>
    </source>
</evidence>
<evidence type="ECO:0000256" key="1">
    <source>
        <dbReference type="ARBA" id="ARBA00004141"/>
    </source>
</evidence>
<evidence type="ECO:0000256" key="9">
    <source>
        <dbReference type="ARBA" id="ARBA00023136"/>
    </source>
</evidence>